<keyword evidence="7" id="KW-0156">Chromatin regulator</keyword>
<evidence type="ECO:0000256" key="6">
    <source>
        <dbReference type="ARBA" id="ARBA00022840"/>
    </source>
</evidence>
<keyword evidence="6" id="KW-0067">ATP-binding</keyword>
<feature type="region of interest" description="Disordered" evidence="11">
    <location>
        <begin position="976"/>
        <end position="1024"/>
    </location>
</feature>
<evidence type="ECO:0000313" key="16">
    <source>
        <dbReference type="EMBL" id="CAB9516050.1"/>
    </source>
</evidence>
<comment type="subcellular location">
    <subcellularLocation>
        <location evidence="1">Nucleus</location>
    </subcellularLocation>
</comment>
<feature type="compositionally biased region" description="Basic and acidic residues" evidence="11">
    <location>
        <begin position="712"/>
        <end position="730"/>
    </location>
</feature>
<dbReference type="GO" id="GO:0000812">
    <property type="term" value="C:Swr1 complex"/>
    <property type="evidence" value="ECO:0007669"/>
    <property type="project" value="TreeGrafter"/>
</dbReference>
<evidence type="ECO:0000259" key="14">
    <source>
        <dbReference type="PROSITE" id="PS51194"/>
    </source>
</evidence>
<proteinExistence type="inferred from homology"/>
<dbReference type="Pfam" id="PF00176">
    <property type="entry name" value="SNF2-rel_dom"/>
    <property type="match status" value="1"/>
</dbReference>
<feature type="compositionally biased region" description="Acidic residues" evidence="11">
    <location>
        <begin position="231"/>
        <end position="240"/>
    </location>
</feature>
<keyword evidence="9" id="KW-0539">Nucleus</keyword>
<dbReference type="Gene3D" id="1.20.120.850">
    <property type="entry name" value="SWI2/SNF2 ATPases, N-terminal domain"/>
    <property type="match status" value="1"/>
</dbReference>
<feature type="region of interest" description="Disordered" evidence="11">
    <location>
        <begin position="223"/>
        <end position="292"/>
    </location>
</feature>
<dbReference type="Pfam" id="PF12937">
    <property type="entry name" value="F-box-like"/>
    <property type="match status" value="1"/>
</dbReference>
<dbReference type="InterPro" id="IPR001202">
    <property type="entry name" value="WW_dom"/>
</dbReference>
<protein>
    <submittedName>
        <fullName evidence="16">PHOTOPERIOD-INDEPENDENT EARLY FLOWERING 1</fullName>
    </submittedName>
</protein>
<dbReference type="Gene3D" id="1.20.1280.50">
    <property type="match status" value="1"/>
</dbReference>
<feature type="region of interest" description="Disordered" evidence="11">
    <location>
        <begin position="59"/>
        <end position="107"/>
    </location>
</feature>
<dbReference type="Pfam" id="PF00271">
    <property type="entry name" value="Helicase_C"/>
    <property type="match status" value="1"/>
</dbReference>
<comment type="similarity">
    <text evidence="2">Belongs to the SNF2/RAD54 helicase family. SWR1 subfamily.</text>
</comment>
<comment type="caution">
    <text evidence="16">The sequence shown here is derived from an EMBL/GenBank/DDBJ whole genome shotgun (WGS) entry which is preliminary data.</text>
</comment>
<dbReference type="InterPro" id="IPR038718">
    <property type="entry name" value="SNF2-like_sf"/>
</dbReference>
<dbReference type="InterPro" id="IPR000330">
    <property type="entry name" value="SNF2_N"/>
</dbReference>
<gene>
    <name evidence="16" type="ORF">SEMRO_757_G197940.1</name>
</gene>
<feature type="compositionally biased region" description="Acidic residues" evidence="11">
    <location>
        <begin position="976"/>
        <end position="987"/>
    </location>
</feature>
<dbReference type="PROSITE" id="PS50020">
    <property type="entry name" value="WW_DOMAIN_2"/>
    <property type="match status" value="1"/>
</dbReference>
<dbReference type="GO" id="GO:0003677">
    <property type="term" value="F:DNA binding"/>
    <property type="evidence" value="ECO:0007669"/>
    <property type="project" value="UniProtKB-KW"/>
</dbReference>
<feature type="compositionally biased region" description="Basic residues" evidence="11">
    <location>
        <begin position="254"/>
        <end position="269"/>
    </location>
</feature>
<dbReference type="SUPFAM" id="SSF81383">
    <property type="entry name" value="F-box domain"/>
    <property type="match status" value="1"/>
</dbReference>
<name>A0A9N8ECK8_9STRA</name>
<feature type="compositionally biased region" description="Acidic residues" evidence="11">
    <location>
        <begin position="551"/>
        <end position="571"/>
    </location>
</feature>
<dbReference type="SMART" id="SM00487">
    <property type="entry name" value="DEXDc"/>
    <property type="match status" value="1"/>
</dbReference>
<dbReference type="InterPro" id="IPR049730">
    <property type="entry name" value="SNF2/RAD54-like_C"/>
</dbReference>
<evidence type="ECO:0000256" key="2">
    <source>
        <dbReference type="ARBA" id="ARBA00009220"/>
    </source>
</evidence>
<dbReference type="Pfam" id="PF13229">
    <property type="entry name" value="Beta_helix"/>
    <property type="match status" value="1"/>
</dbReference>
<evidence type="ECO:0000256" key="3">
    <source>
        <dbReference type="ARBA" id="ARBA00022741"/>
    </source>
</evidence>
<sequence>MQRSASTASAASRGGGGGKSADNKSMKDAVAALPYQDLLDRQETIQERLQVIAVVPIKAKKPTAANSNTHPKSPASSRSRSAKRKKTVKDDTEEQQPPPNDNQVPLLEKTTDVHWDFTMKEMMWLATDFQGERKRQMSLAKKIAAAVRQYHKTRETRRLRELAEAELKRRRLAGRIGREVRGWWTKIERVIAYKQKCSADEERRKAMNKQLVTLVKQTEKYTESLIHLPDQEEEEDEDYSSSDSKDESPPNGTKNHRKRQHKKIRKRHTMSIEEALAVGERSRRSKNKVVDYNQLQLQAGDATLYGESTASDTGSDNSYSPDDSDHWTDDETTLLEAEALETRERLQELGKQDGETGNKTSFTADPRELRVLQEERDMSIEQVLERYRAEADAQDTVGNVTDEATAANHLASQSTEPASETKIPPRDITQDGVDSEVVPMEVDETTAGPRNEATAENTTKDAKENHNDAATMPESQDNEPGKKQSTRRVSFAPSPTRTNGRTSTAEQQSARASPSSNEAAAKYDADDDGDASDVEDFVDLLEAKGSNGLNGDDDDASEEFEADENEVDDETTLIQEEKLPQEMSAEQEIVLLKAENEMSVEELRKLYAGVLEGPSPVAGPDETTTEDEPSRVTNAESAKDSNAATDESAAVGKQSEPDEQRKAATLAGDDDDDDDASDDAKSNGDNSNDGSEEFQADPNVVDDETTLTQEEALPREMSAEEELDLLKSENEMSIEELRQRYAAVLAGPVDDNSTAGPEAENQESSEIVEQEDGEKENSDNQQASEVGDVQGVRRSKRRRVGDSASTSALLTRTANDNQEGASDGEFEPQGDPAPDDETTIEAEERLGRDMPYEAEIALLNEENEMSVEELKAKYLGVLSGESNGSDNGATGTERHQETTAMSSLLADEVGENTSRDAEEDGEFVADGEVVDDETTMEAEERLGREMSPEEELAVLQKDSETPIESLYEMYQKMEEERLDADGSDDPSCDVNSSKKRKRDPDNVESEQDPSNSKRPKEEESSADEGLAAIQALEASAERARQTLASRPFLLASWVKLRKYQQTGLNWLVSLQTRRLNGILADEMGLGKTLQTISLLAYLASYKGIWGPHLVIVPTSVIVNWETELKRFCPGLKSLCYYGSAKRRKELRSGWTKTNWYHVVITSYQLAVQDAFAFKRKRWYYLILDEAQNIKNFQSQRWQTLINFNTQRRLLLTGTPLQNNLMELWSLLHFLMPYIFRSRKEFSFWFSNPMNSMIDGTGNQNDEMVARLHGIIRPFVLRRLKKDVEKQLPGKYEHIVKCPLSRRQMFFYEEFMARSSTRQAMKKGGNYMGMMNVLMQLRKVCNHPDLFEPRSVVTPFVVKSISISVPSCLVGINSSRGVFERLSLQLMSPLWCGSGAMPSLPTCREHDQFRSTALMELEDRSMESPVAETQSEEDNEVPMDIPRALADLLDELKAEARSRTKDRIAFQQKVNSSRCRSPPFPLTTRLQKAVHVRPHPIYELEEDLLSTPSQLLAMRRNQQERADDVDEMVKNFVCCVPKAGAPRPTLEIRTSNNDTMTLEEVLMEPIEDYLQPFRKAHARLTSFFPDKKLVQFDAGKLQTLAELLHDLKRGSHRVLIFTQMSKMLDILEAFLNLNGHTYVRLDGSTGVDRRQRLMDRFNNDPKIFSFILSTRSGGMGINLTGADTVIFYDSDWNPAMDAQAQDRAHRIGQTRDVHIYRLITEHSIEENILVKAQQKRNLDIIVMDKGKFDGSARDSKKEEPIPSSAEQDQSDVFTKGGLRAILGVGDDDFDNLDDDDGENEVTENLTKEQMEAAMTNLEDKDDVLALRGAQKEAAEDLREFDETVELQKDSDNEGDDEEAENNNNNKSSKGQPKDKKPDEDAPDEKNQEEEMVKEFAAWQDDVGLDTSALVASLSPTEKYGYSFRQEIDPFYSVFAIMEERRRLEAAEETKEELDIDQIEMDKADEERRAIEDGDLLATRPKPEELVRQRNFYNREKARLKSDKKRRTLTGENWDVREDGRTNAPFWYNTDTGEALWDRPTVLLELEAEADARRMLWSGLQRKPLVQIMSFLLPYPDRIQCTKVCRQWRLAASDISFVRHIYPVEMGAIMRDDKHMAPNHYRSIADALSIALPGDTIEFSDGHYWVSQPGLSIDFPLKLVGDENNASNVVIEMSGTVDWRGKSGWVEGVTFRRPKISSGEGSTDDMLRIAKGGRVDIVQSVIDNSGSSGTSAVAIQGPGVKCRWEGVIIHGGKEQGVKLSAGATLELEKCVIRGSAGNGITADSSEIKATESSFVVNDGFGAEIRGGNLTLHQCKFDRNAKGTVKNHQEQAG</sequence>
<feature type="region of interest" description="Disordered" evidence="11">
    <location>
        <begin position="1833"/>
        <end position="1889"/>
    </location>
</feature>
<dbReference type="GO" id="GO:0016887">
    <property type="term" value="F:ATP hydrolysis activity"/>
    <property type="evidence" value="ECO:0007669"/>
    <property type="project" value="TreeGrafter"/>
</dbReference>
<feature type="region of interest" description="Disordered" evidence="11">
    <location>
        <begin position="879"/>
        <end position="964"/>
    </location>
</feature>
<evidence type="ECO:0000256" key="5">
    <source>
        <dbReference type="ARBA" id="ARBA00022806"/>
    </source>
</evidence>
<dbReference type="PROSITE" id="PS51192">
    <property type="entry name" value="HELICASE_ATP_BIND_1"/>
    <property type="match status" value="1"/>
</dbReference>
<keyword evidence="17" id="KW-1185">Reference proteome</keyword>
<feature type="region of interest" description="Disordered" evidence="11">
    <location>
        <begin position="611"/>
        <end position="730"/>
    </location>
</feature>
<feature type="compositionally biased region" description="Polar residues" evidence="11">
    <location>
        <begin position="493"/>
        <end position="518"/>
    </location>
</feature>
<feature type="region of interest" description="Disordered" evidence="11">
    <location>
        <begin position="394"/>
        <end position="584"/>
    </location>
</feature>
<feature type="domain" description="Helicase ATP-binding" evidence="13">
    <location>
        <begin position="1068"/>
        <end position="1233"/>
    </location>
</feature>
<feature type="compositionally biased region" description="Acidic residues" evidence="11">
    <location>
        <begin position="917"/>
        <end position="937"/>
    </location>
</feature>
<organism evidence="16 17">
    <name type="scientific">Seminavis robusta</name>
    <dbReference type="NCBI Taxonomy" id="568900"/>
    <lineage>
        <taxon>Eukaryota</taxon>
        <taxon>Sar</taxon>
        <taxon>Stramenopiles</taxon>
        <taxon>Ochrophyta</taxon>
        <taxon>Bacillariophyta</taxon>
        <taxon>Bacillariophyceae</taxon>
        <taxon>Bacillariophycidae</taxon>
        <taxon>Naviculales</taxon>
        <taxon>Naviculaceae</taxon>
        <taxon>Seminavis</taxon>
    </lineage>
</organism>
<evidence type="ECO:0000256" key="11">
    <source>
        <dbReference type="SAM" id="MobiDB-lite"/>
    </source>
</evidence>
<dbReference type="GO" id="GO:0004386">
    <property type="term" value="F:helicase activity"/>
    <property type="evidence" value="ECO:0007669"/>
    <property type="project" value="UniProtKB-KW"/>
</dbReference>
<dbReference type="InterPro" id="IPR001810">
    <property type="entry name" value="F-box_dom"/>
</dbReference>
<dbReference type="Gene3D" id="2.160.20.10">
    <property type="entry name" value="Single-stranded right-handed beta-helix, Pectin lyase-like"/>
    <property type="match status" value="1"/>
</dbReference>
<feature type="domain" description="WW" evidence="12">
    <location>
        <begin position="2012"/>
        <end position="2040"/>
    </location>
</feature>
<feature type="region of interest" description="Disordered" evidence="11">
    <location>
        <begin position="748"/>
        <end position="851"/>
    </location>
</feature>
<keyword evidence="8" id="KW-0238">DNA-binding</keyword>
<dbReference type="GO" id="GO:0042393">
    <property type="term" value="F:histone binding"/>
    <property type="evidence" value="ECO:0007669"/>
    <property type="project" value="TreeGrafter"/>
</dbReference>
<feature type="compositionally biased region" description="Acidic residues" evidence="11">
    <location>
        <begin position="760"/>
        <end position="774"/>
    </location>
</feature>
<evidence type="ECO:0000256" key="7">
    <source>
        <dbReference type="ARBA" id="ARBA00022853"/>
    </source>
</evidence>
<reference evidence="16" key="1">
    <citation type="submission" date="2020-06" db="EMBL/GenBank/DDBJ databases">
        <authorList>
            <consortium name="Plant Systems Biology data submission"/>
        </authorList>
    </citation>
    <scope>NUCLEOTIDE SEQUENCE</scope>
    <source>
        <strain evidence="16">D6</strain>
    </source>
</reference>
<feature type="compositionally biased region" description="Acidic residues" evidence="11">
    <location>
        <begin position="668"/>
        <end position="677"/>
    </location>
</feature>
<feature type="domain" description="HSA" evidence="15">
    <location>
        <begin position="102"/>
        <end position="174"/>
    </location>
</feature>
<dbReference type="SMART" id="SM00490">
    <property type="entry name" value="HELICc"/>
    <property type="match status" value="1"/>
</dbReference>
<feature type="region of interest" description="Disordered" evidence="11">
    <location>
        <begin position="1748"/>
        <end position="1770"/>
    </location>
</feature>
<dbReference type="EMBL" id="CAICTM010000756">
    <property type="protein sequence ID" value="CAB9516050.1"/>
    <property type="molecule type" value="Genomic_DNA"/>
</dbReference>
<dbReference type="InterPro" id="IPR012334">
    <property type="entry name" value="Pectin_lyas_fold"/>
</dbReference>
<dbReference type="InterPro" id="IPR014012">
    <property type="entry name" value="HSA_dom"/>
</dbReference>
<feature type="domain" description="Helicase C-terminal" evidence="14">
    <location>
        <begin position="1598"/>
        <end position="1748"/>
    </location>
</feature>
<dbReference type="InterPro" id="IPR027417">
    <property type="entry name" value="P-loop_NTPase"/>
</dbReference>
<evidence type="ECO:0000259" key="12">
    <source>
        <dbReference type="PROSITE" id="PS50020"/>
    </source>
</evidence>
<feature type="compositionally biased region" description="Polar residues" evidence="11">
    <location>
        <begin position="631"/>
        <end position="645"/>
    </location>
</feature>
<dbReference type="SMART" id="SM00573">
    <property type="entry name" value="HSA"/>
    <property type="match status" value="1"/>
</dbReference>
<feature type="region of interest" description="Disordered" evidence="11">
    <location>
        <begin position="305"/>
        <end position="374"/>
    </location>
</feature>
<dbReference type="GO" id="GO:0006338">
    <property type="term" value="P:chromatin remodeling"/>
    <property type="evidence" value="ECO:0007669"/>
    <property type="project" value="TreeGrafter"/>
</dbReference>
<feature type="compositionally biased region" description="Basic and acidic residues" evidence="11">
    <location>
        <begin position="458"/>
        <end position="467"/>
    </location>
</feature>
<dbReference type="CDD" id="cd18003">
    <property type="entry name" value="DEXQc_SRCAP"/>
    <property type="match status" value="1"/>
</dbReference>
<dbReference type="PROSITE" id="PS51194">
    <property type="entry name" value="HELICASE_CTER"/>
    <property type="match status" value="1"/>
</dbReference>
<keyword evidence="5" id="KW-0347">Helicase</keyword>
<feature type="compositionally biased region" description="Polar residues" evidence="11">
    <location>
        <begin position="803"/>
        <end position="820"/>
    </location>
</feature>
<dbReference type="OrthoDB" id="5857104at2759"/>
<evidence type="ECO:0000259" key="15">
    <source>
        <dbReference type="PROSITE" id="PS51204"/>
    </source>
</evidence>
<dbReference type="GO" id="GO:0005524">
    <property type="term" value="F:ATP binding"/>
    <property type="evidence" value="ECO:0007669"/>
    <property type="project" value="UniProtKB-KW"/>
</dbReference>
<dbReference type="PANTHER" id="PTHR45685">
    <property type="entry name" value="HELICASE SRCAP-RELATED"/>
    <property type="match status" value="1"/>
</dbReference>
<feature type="coiled-coil region" evidence="10">
    <location>
        <begin position="1935"/>
        <end position="1965"/>
    </location>
</feature>
<dbReference type="PANTHER" id="PTHR45685:SF1">
    <property type="entry name" value="HELICASE SRCAP"/>
    <property type="match status" value="1"/>
</dbReference>
<evidence type="ECO:0000256" key="8">
    <source>
        <dbReference type="ARBA" id="ARBA00023125"/>
    </source>
</evidence>
<dbReference type="Gene3D" id="3.40.50.10810">
    <property type="entry name" value="Tandem AAA-ATPase domain"/>
    <property type="match status" value="1"/>
</dbReference>
<dbReference type="InterPro" id="IPR039448">
    <property type="entry name" value="Beta_helix"/>
</dbReference>
<feature type="compositionally biased region" description="Low complexity" evidence="11">
    <location>
        <begin position="1"/>
        <end position="12"/>
    </location>
</feature>
<dbReference type="PROSITE" id="PS51204">
    <property type="entry name" value="HSA"/>
    <property type="match status" value="1"/>
</dbReference>
<evidence type="ECO:0000256" key="1">
    <source>
        <dbReference type="ARBA" id="ARBA00004123"/>
    </source>
</evidence>
<keyword evidence="3" id="KW-0547">Nucleotide-binding</keyword>
<evidence type="ECO:0000256" key="4">
    <source>
        <dbReference type="ARBA" id="ARBA00022801"/>
    </source>
</evidence>
<dbReference type="SUPFAM" id="SSF52540">
    <property type="entry name" value="P-loop containing nucleoside triphosphate hydrolases"/>
    <property type="match status" value="2"/>
</dbReference>
<feature type="compositionally biased region" description="Basic and acidic residues" evidence="11">
    <location>
        <begin position="1833"/>
        <end position="1850"/>
    </location>
</feature>
<dbReference type="InterPro" id="IPR011050">
    <property type="entry name" value="Pectin_lyase_fold/virulence"/>
</dbReference>
<keyword evidence="10" id="KW-0175">Coiled coil</keyword>
<evidence type="ECO:0000256" key="10">
    <source>
        <dbReference type="SAM" id="Coils"/>
    </source>
</evidence>
<dbReference type="Proteomes" id="UP001153069">
    <property type="component" value="Unassembled WGS sequence"/>
</dbReference>
<dbReference type="InterPro" id="IPR014001">
    <property type="entry name" value="Helicase_ATP-bd"/>
</dbReference>
<feature type="compositionally biased region" description="Basic and acidic residues" evidence="11">
    <location>
        <begin position="1870"/>
        <end position="1889"/>
    </location>
</feature>
<feature type="compositionally biased region" description="Basic and acidic residues" evidence="11">
    <location>
        <begin position="1748"/>
        <end position="1759"/>
    </location>
</feature>
<feature type="compositionally biased region" description="Acidic residues" evidence="11">
    <location>
        <begin position="822"/>
        <end position="841"/>
    </location>
</feature>
<dbReference type="InterPro" id="IPR036047">
    <property type="entry name" value="F-box-like_dom_sf"/>
</dbReference>
<dbReference type="Pfam" id="PF07529">
    <property type="entry name" value="HSA"/>
    <property type="match status" value="1"/>
</dbReference>
<evidence type="ECO:0000256" key="9">
    <source>
        <dbReference type="ARBA" id="ARBA00023242"/>
    </source>
</evidence>
<dbReference type="FunFam" id="3.40.50.10810:FF:000005">
    <property type="entry name" value="Photoperiod-independent early flowering 1"/>
    <property type="match status" value="1"/>
</dbReference>
<feature type="compositionally biased region" description="Basic and acidic residues" evidence="11">
    <location>
        <begin position="340"/>
        <end position="356"/>
    </location>
</feature>
<dbReference type="Gene3D" id="3.40.50.300">
    <property type="entry name" value="P-loop containing nucleotide triphosphate hydrolases"/>
    <property type="match status" value="1"/>
</dbReference>
<feature type="compositionally biased region" description="Acidic residues" evidence="11">
    <location>
        <begin position="525"/>
        <end position="539"/>
    </location>
</feature>
<feature type="compositionally biased region" description="Acidic residues" evidence="11">
    <location>
        <begin position="690"/>
        <end position="705"/>
    </location>
</feature>
<feature type="compositionally biased region" description="Basic and acidic residues" evidence="11">
    <location>
        <begin position="938"/>
        <end position="947"/>
    </location>
</feature>
<keyword evidence="4" id="KW-0378">Hydrolase</keyword>
<dbReference type="CDD" id="cd18793">
    <property type="entry name" value="SF2_C_SNF"/>
    <property type="match status" value="1"/>
</dbReference>
<feature type="compositionally biased region" description="Basic and acidic residues" evidence="11">
    <location>
        <begin position="842"/>
        <end position="851"/>
    </location>
</feature>
<evidence type="ECO:0000313" key="17">
    <source>
        <dbReference type="Proteomes" id="UP001153069"/>
    </source>
</evidence>
<dbReference type="SUPFAM" id="SSF51126">
    <property type="entry name" value="Pectin lyase-like"/>
    <property type="match status" value="1"/>
</dbReference>
<feature type="compositionally biased region" description="Basic and acidic residues" evidence="11">
    <location>
        <begin position="365"/>
        <end position="374"/>
    </location>
</feature>
<dbReference type="InterPro" id="IPR001650">
    <property type="entry name" value="Helicase_C-like"/>
</dbReference>
<accession>A0A9N8ECK8</accession>
<feature type="compositionally biased region" description="Polar residues" evidence="11">
    <location>
        <begin position="306"/>
        <end position="321"/>
    </location>
</feature>
<feature type="compositionally biased region" description="Polar residues" evidence="11">
    <location>
        <begin position="880"/>
        <end position="890"/>
    </location>
</feature>
<dbReference type="InterPro" id="IPR050520">
    <property type="entry name" value="INO80/SWR1_helicase"/>
</dbReference>
<evidence type="ECO:0000259" key="13">
    <source>
        <dbReference type="PROSITE" id="PS51192"/>
    </source>
</evidence>
<feature type="region of interest" description="Disordered" evidence="11">
    <location>
        <begin position="1"/>
        <end position="25"/>
    </location>
</feature>